<comment type="caution">
    <text evidence="1">The sequence shown here is derived from an EMBL/GenBank/DDBJ whole genome shotgun (WGS) entry which is preliminary data.</text>
</comment>
<keyword evidence="2" id="KW-1185">Reference proteome</keyword>
<accession>A0AAD6X1C6</accession>
<dbReference type="Proteomes" id="UP001218188">
    <property type="component" value="Unassembled WGS sequence"/>
</dbReference>
<evidence type="ECO:0000313" key="1">
    <source>
        <dbReference type="EMBL" id="KAJ7028644.1"/>
    </source>
</evidence>
<proteinExistence type="predicted"/>
<name>A0AAD6X1C6_9AGAR</name>
<gene>
    <name evidence="1" type="ORF">C8F04DRAFT_1188451</name>
</gene>
<dbReference type="EMBL" id="JARJCM010000110">
    <property type="protein sequence ID" value="KAJ7028644.1"/>
    <property type="molecule type" value="Genomic_DNA"/>
</dbReference>
<dbReference type="AlphaFoldDB" id="A0AAD6X1C6"/>
<sequence>MCQTAKKCTDGNFGDHRCPGRVPPGSYACIPRVGYAAVHYTIVGGGFGGIDKLWVIQEGSDVHLGSIHGPRGTPPGRPMVVEILHETSPRPSPVILYTFWLSGTYHIHYRGELPSAPVGDIFGSPPRSTTTSPVRKWFEPEPYRTERKDQVQRSTIAEPNTAFRFGVQALSVVFKPKPDPEPHSVILSEFQSIFRVQRLCTLETSLVPGYALVLLPCGSISKSQAFQPWDFVVEGPFSVVKSTLGYTNQTWPYLSALRPPNFNRVRTRSNAEPNLNAGLGSGFSRRLNQTRRSSSAFREMHPELGPNGTWPALLHLRPQRVPSGTQKCLKCTGYLQDKNQNKIIAQRVV</sequence>
<organism evidence="1 2">
    <name type="scientific">Mycena alexandri</name>
    <dbReference type="NCBI Taxonomy" id="1745969"/>
    <lineage>
        <taxon>Eukaryota</taxon>
        <taxon>Fungi</taxon>
        <taxon>Dikarya</taxon>
        <taxon>Basidiomycota</taxon>
        <taxon>Agaricomycotina</taxon>
        <taxon>Agaricomycetes</taxon>
        <taxon>Agaricomycetidae</taxon>
        <taxon>Agaricales</taxon>
        <taxon>Marasmiineae</taxon>
        <taxon>Mycenaceae</taxon>
        <taxon>Mycena</taxon>
    </lineage>
</organism>
<protein>
    <submittedName>
        <fullName evidence="1">Uncharacterized protein</fullName>
    </submittedName>
</protein>
<evidence type="ECO:0000313" key="2">
    <source>
        <dbReference type="Proteomes" id="UP001218188"/>
    </source>
</evidence>
<reference evidence="1" key="1">
    <citation type="submission" date="2023-03" db="EMBL/GenBank/DDBJ databases">
        <title>Massive genome expansion in bonnet fungi (Mycena s.s.) driven by repeated elements and novel gene families across ecological guilds.</title>
        <authorList>
            <consortium name="Lawrence Berkeley National Laboratory"/>
            <person name="Harder C.B."/>
            <person name="Miyauchi S."/>
            <person name="Viragh M."/>
            <person name="Kuo A."/>
            <person name="Thoen E."/>
            <person name="Andreopoulos B."/>
            <person name="Lu D."/>
            <person name="Skrede I."/>
            <person name="Drula E."/>
            <person name="Henrissat B."/>
            <person name="Morin E."/>
            <person name="Kohler A."/>
            <person name="Barry K."/>
            <person name="LaButti K."/>
            <person name="Morin E."/>
            <person name="Salamov A."/>
            <person name="Lipzen A."/>
            <person name="Mereny Z."/>
            <person name="Hegedus B."/>
            <person name="Baldrian P."/>
            <person name="Stursova M."/>
            <person name="Weitz H."/>
            <person name="Taylor A."/>
            <person name="Grigoriev I.V."/>
            <person name="Nagy L.G."/>
            <person name="Martin F."/>
            <person name="Kauserud H."/>
        </authorList>
    </citation>
    <scope>NUCLEOTIDE SEQUENCE</scope>
    <source>
        <strain evidence="1">CBHHK200</strain>
    </source>
</reference>